<evidence type="ECO:0000259" key="8">
    <source>
        <dbReference type="PROSITE" id="PS50157"/>
    </source>
</evidence>
<evidence type="ECO:0000256" key="1">
    <source>
        <dbReference type="ARBA" id="ARBA00004123"/>
    </source>
</evidence>
<gene>
    <name evidence="9" type="ORF">GQ26_0090450</name>
</gene>
<dbReference type="GO" id="GO:0006351">
    <property type="term" value="P:DNA-templated transcription"/>
    <property type="evidence" value="ECO:0007669"/>
    <property type="project" value="InterPro"/>
</dbReference>
<dbReference type="PROSITE" id="PS50157">
    <property type="entry name" value="ZINC_FINGER_C2H2_2"/>
    <property type="match status" value="2"/>
</dbReference>
<feature type="domain" description="C2H2-type" evidence="8">
    <location>
        <begin position="5"/>
        <end position="34"/>
    </location>
</feature>
<dbReference type="InterPro" id="IPR007219">
    <property type="entry name" value="XnlR_reg_dom"/>
</dbReference>
<keyword evidence="2" id="KW-0479">Metal-binding</keyword>
<name>A0A093VHA4_TALMA</name>
<dbReference type="AlphaFoldDB" id="A0A093VHA4"/>
<organism evidence="9">
    <name type="scientific">Talaromyces marneffei PM1</name>
    <dbReference type="NCBI Taxonomy" id="1077442"/>
    <lineage>
        <taxon>Eukaryota</taxon>
        <taxon>Fungi</taxon>
        <taxon>Dikarya</taxon>
        <taxon>Ascomycota</taxon>
        <taxon>Pezizomycotina</taxon>
        <taxon>Eurotiomycetes</taxon>
        <taxon>Eurotiomycetidae</taxon>
        <taxon>Eurotiales</taxon>
        <taxon>Trichocomaceae</taxon>
        <taxon>Talaromyces</taxon>
        <taxon>Talaromyces sect. Talaromyces</taxon>
    </lineage>
</organism>
<evidence type="ECO:0000256" key="2">
    <source>
        <dbReference type="ARBA" id="ARBA00022723"/>
    </source>
</evidence>
<dbReference type="InterPro" id="IPR051059">
    <property type="entry name" value="VerF-like"/>
</dbReference>
<dbReference type="CDD" id="cd12148">
    <property type="entry name" value="fungal_TF_MHR"/>
    <property type="match status" value="1"/>
</dbReference>
<sequence>MPREHSCTEPGCGKRFLRAEHLARHRLNHSPKQIYQCPSCPKRFVRRDLLRRHEERHAKGMWFRNSGGFVAANTPSSSHESSEAPSQCNMQMAHAAIFTEREQEEDVRMSSPDMHSVKISPYEDAGRVYDQMGVMDTTRLECHNDHVISYGQHLGPMDYRNPGPTVRGPDPHNVNFALPQFVEDQVTSLFFDSSTNIPDPALDFEWLFDNLSADLNTTGGSAGIPSITSPHNSISSTDISPPVLPVPSPAHIRHPLSPRSSQTSPWIQVRANLLEALSTLDSETAMSSFFYPSKLAGFWDLYFENYHPHFPILHKQTLDPVKASPLMVAAIVTLGSTLSGDAVHWHASIKIHDTLRYLIFGTPDFDPPASLWCVQTLLILQAHEKMFSTRKHHQLAHIFHGAIITLMKRGVAYQNTAQTPGTTPLEQSWHRWIEMQGSNRTAFFGFIMDAQHSFMFGHTCILSVHDVRLPLPCADVLWDCMKAEDWDRMMRKTPESPGFLPVLKRLLARTPIPPHCSAYARFILLHGLFSVTAHLKARDSVTLGVGRMPTANSPRLDAIDTWKETLERAMDTWSFSLASRSSSLALEASRPLHRMAYVAIYTDINDIHILAGAPSLLGSLLSNNDRLRATARVRLWSEIEESKKALYHCLLLIQETIFTGQLYRATKDNIALRPWSIYHASLILWAYGAMARERSQSPVPSQHPSSRGRKPSCGAEEYLVRMLMLLRHDSADINIVAQETSGLLQAVRESLEGCRWELLQEAYDTLGRLIGNDSM</sequence>
<dbReference type="Pfam" id="PF04082">
    <property type="entry name" value="Fungal_trans"/>
    <property type="match status" value="1"/>
</dbReference>
<dbReference type="HOGENOM" id="CLU_006466_2_0_1"/>
<accession>A0A093VHA4</accession>
<dbReference type="EMBL" id="JPOX01000009">
    <property type="protein sequence ID" value="KFX49374.1"/>
    <property type="molecule type" value="Genomic_DNA"/>
</dbReference>
<keyword evidence="6" id="KW-0539">Nucleus</keyword>
<dbReference type="GO" id="GO:0000978">
    <property type="term" value="F:RNA polymerase II cis-regulatory region sequence-specific DNA binding"/>
    <property type="evidence" value="ECO:0007669"/>
    <property type="project" value="InterPro"/>
</dbReference>
<dbReference type="PANTHER" id="PTHR40626:SF14">
    <property type="entry name" value="C2H2 TYPE ZINC FINGER DOMAIN PROTEIN (AFU_ORTHOLOGUE AFUA_1G02360)"/>
    <property type="match status" value="1"/>
</dbReference>
<evidence type="ECO:0000256" key="5">
    <source>
        <dbReference type="ARBA" id="ARBA00022833"/>
    </source>
</evidence>
<dbReference type="SUPFAM" id="SSF57667">
    <property type="entry name" value="beta-beta-alpha zinc fingers"/>
    <property type="match status" value="1"/>
</dbReference>
<dbReference type="eggNOG" id="KOG1721">
    <property type="taxonomic scope" value="Eukaryota"/>
</dbReference>
<feature type="domain" description="C2H2-type" evidence="8">
    <location>
        <begin position="35"/>
        <end position="58"/>
    </location>
</feature>
<keyword evidence="5" id="KW-0862">Zinc</keyword>
<dbReference type="Gene3D" id="3.30.160.60">
    <property type="entry name" value="Classic Zinc Finger"/>
    <property type="match status" value="2"/>
</dbReference>
<reference evidence="9" key="1">
    <citation type="journal article" date="2014" name="PLoS Genet.">
        <title>Signature Gene Expression Reveals Novel Clues to the Molecular Mechanisms of Dimorphic Transition in Penicillium marneffei.</title>
        <authorList>
            <person name="Yang E."/>
            <person name="Wang G."/>
            <person name="Cai J."/>
            <person name="Woo P.C."/>
            <person name="Lau S.K."/>
            <person name="Yuen K.-Y."/>
            <person name="Chow W.-N."/>
            <person name="Lin X."/>
        </authorList>
    </citation>
    <scope>NUCLEOTIDE SEQUENCE [LARGE SCALE GENOMIC DNA]</scope>
    <source>
        <strain evidence="9">PM1</strain>
    </source>
</reference>
<dbReference type="PROSITE" id="PS00028">
    <property type="entry name" value="ZINC_FINGER_C2H2_1"/>
    <property type="match status" value="2"/>
</dbReference>
<dbReference type="PANTHER" id="PTHR40626">
    <property type="entry name" value="MIP31509P"/>
    <property type="match status" value="1"/>
</dbReference>
<dbReference type="GO" id="GO:0008270">
    <property type="term" value="F:zinc ion binding"/>
    <property type="evidence" value="ECO:0007669"/>
    <property type="project" value="UniProtKB-KW"/>
</dbReference>
<comment type="caution">
    <text evidence="9">The sequence shown here is derived from an EMBL/GenBank/DDBJ whole genome shotgun (WGS) entry which is preliminary data.</text>
</comment>
<dbReference type="GO" id="GO:0000981">
    <property type="term" value="F:DNA-binding transcription factor activity, RNA polymerase II-specific"/>
    <property type="evidence" value="ECO:0007669"/>
    <property type="project" value="InterPro"/>
</dbReference>
<keyword evidence="3" id="KW-0677">Repeat</keyword>
<evidence type="ECO:0000256" key="7">
    <source>
        <dbReference type="PROSITE-ProRule" id="PRU00042"/>
    </source>
</evidence>
<comment type="subcellular location">
    <subcellularLocation>
        <location evidence="1">Nucleus</location>
    </subcellularLocation>
</comment>
<dbReference type="InterPro" id="IPR036236">
    <property type="entry name" value="Znf_C2H2_sf"/>
</dbReference>
<dbReference type="GO" id="GO:0000785">
    <property type="term" value="C:chromatin"/>
    <property type="evidence" value="ECO:0007669"/>
    <property type="project" value="TreeGrafter"/>
</dbReference>
<keyword evidence="4 7" id="KW-0863">Zinc-finger</keyword>
<protein>
    <submittedName>
        <fullName evidence="9">Zinc finger protein klf1</fullName>
    </submittedName>
</protein>
<dbReference type="SMART" id="SM00355">
    <property type="entry name" value="ZnF_C2H2"/>
    <property type="match status" value="2"/>
</dbReference>
<evidence type="ECO:0000256" key="4">
    <source>
        <dbReference type="ARBA" id="ARBA00022771"/>
    </source>
</evidence>
<dbReference type="GO" id="GO:0005634">
    <property type="term" value="C:nucleus"/>
    <property type="evidence" value="ECO:0007669"/>
    <property type="project" value="UniProtKB-SubCell"/>
</dbReference>
<proteinExistence type="predicted"/>
<evidence type="ECO:0000256" key="6">
    <source>
        <dbReference type="ARBA" id="ARBA00023242"/>
    </source>
</evidence>
<evidence type="ECO:0000313" key="9">
    <source>
        <dbReference type="EMBL" id="KFX49374.1"/>
    </source>
</evidence>
<dbReference type="InterPro" id="IPR013087">
    <property type="entry name" value="Znf_C2H2_type"/>
</dbReference>
<evidence type="ECO:0000256" key="3">
    <source>
        <dbReference type="ARBA" id="ARBA00022737"/>
    </source>
</evidence>